<proteinExistence type="predicted"/>
<organism evidence="2 3">
    <name type="scientific">Microlunatus flavus</name>
    <dbReference type="NCBI Taxonomy" id="1036181"/>
    <lineage>
        <taxon>Bacteria</taxon>
        <taxon>Bacillati</taxon>
        <taxon>Actinomycetota</taxon>
        <taxon>Actinomycetes</taxon>
        <taxon>Propionibacteriales</taxon>
        <taxon>Propionibacteriaceae</taxon>
        <taxon>Microlunatus</taxon>
    </lineage>
</organism>
<dbReference type="InterPro" id="IPR001387">
    <property type="entry name" value="Cro/C1-type_HTH"/>
</dbReference>
<dbReference type="CDD" id="cd00093">
    <property type="entry name" value="HTH_XRE"/>
    <property type="match status" value="1"/>
</dbReference>
<dbReference type="Pfam" id="PF17765">
    <property type="entry name" value="MLTR_LBD"/>
    <property type="match status" value="1"/>
</dbReference>
<accession>A0A1H9J2F7</accession>
<reference evidence="3" key="1">
    <citation type="submission" date="2016-10" db="EMBL/GenBank/DDBJ databases">
        <authorList>
            <person name="Varghese N."/>
            <person name="Submissions S."/>
        </authorList>
    </citation>
    <scope>NUCLEOTIDE SEQUENCE [LARGE SCALE GENOMIC DNA]</scope>
    <source>
        <strain evidence="3">CGMCC 4.6856</strain>
    </source>
</reference>
<dbReference type="Proteomes" id="UP000198504">
    <property type="component" value="Unassembled WGS sequence"/>
</dbReference>
<dbReference type="Gene3D" id="1.10.260.40">
    <property type="entry name" value="lambda repressor-like DNA-binding domains"/>
    <property type="match status" value="1"/>
</dbReference>
<dbReference type="PANTHER" id="PTHR35010:SF2">
    <property type="entry name" value="BLL4672 PROTEIN"/>
    <property type="match status" value="1"/>
</dbReference>
<dbReference type="GO" id="GO:0003677">
    <property type="term" value="F:DNA binding"/>
    <property type="evidence" value="ECO:0007669"/>
    <property type="project" value="InterPro"/>
</dbReference>
<dbReference type="EMBL" id="FOFA01000006">
    <property type="protein sequence ID" value="SEQ80957.1"/>
    <property type="molecule type" value="Genomic_DNA"/>
</dbReference>
<protein>
    <submittedName>
        <fullName evidence="2">Helix-turn-helix domain-containing protein</fullName>
    </submittedName>
</protein>
<gene>
    <name evidence="2" type="ORF">SAMN05421756_10670</name>
</gene>
<evidence type="ECO:0000313" key="3">
    <source>
        <dbReference type="Proteomes" id="UP000198504"/>
    </source>
</evidence>
<dbReference type="Gene3D" id="3.30.450.180">
    <property type="match status" value="1"/>
</dbReference>
<evidence type="ECO:0000313" key="2">
    <source>
        <dbReference type="EMBL" id="SEQ80957.1"/>
    </source>
</evidence>
<dbReference type="InterPro" id="IPR010982">
    <property type="entry name" value="Lambda_DNA-bd_dom_sf"/>
</dbReference>
<dbReference type="PANTHER" id="PTHR35010">
    <property type="entry name" value="BLL4672 PROTEIN-RELATED"/>
    <property type="match status" value="1"/>
</dbReference>
<sequence length="283" mass="31371">MTIDRAGLAEFLRRRRSALQPDDVGLPRGQRRRTTGLRREEVAGLCHMSTDYYSRLEQERGPQPSEQMVAAIAQGLHLSLAERDHLFRLAGHRAPVPGTGSEHVSPGLLRILDRLTDTPAEVVTELGETLRQTPLGVALVGDLTAYRGPERSLGYRWFSDPASRARYAPEEHAFLSRLFASGLRELTALRGPGSRAAQLADDLLARSEEFRRVWDAHEVGLAPRDTKRFLHPEVGLLELSCQSLLDPEQSHRLLVYTAAPGSESHERLRLLSVIGETVLGPTG</sequence>
<dbReference type="InterPro" id="IPR041413">
    <property type="entry name" value="MLTR_LBD"/>
</dbReference>
<dbReference type="STRING" id="1036181.SAMN05421756_10670"/>
<dbReference type="SMART" id="SM00530">
    <property type="entry name" value="HTH_XRE"/>
    <property type="match status" value="1"/>
</dbReference>
<keyword evidence="3" id="KW-1185">Reference proteome</keyword>
<dbReference type="OrthoDB" id="3212310at2"/>
<dbReference type="AlphaFoldDB" id="A0A1H9J2F7"/>
<name>A0A1H9J2F7_9ACTN</name>
<dbReference type="Pfam" id="PF13560">
    <property type="entry name" value="HTH_31"/>
    <property type="match status" value="1"/>
</dbReference>
<dbReference type="SUPFAM" id="SSF47413">
    <property type="entry name" value="lambda repressor-like DNA-binding domains"/>
    <property type="match status" value="1"/>
</dbReference>
<dbReference type="PROSITE" id="PS50943">
    <property type="entry name" value="HTH_CROC1"/>
    <property type="match status" value="1"/>
</dbReference>
<feature type="domain" description="HTH cro/C1-type" evidence="1">
    <location>
        <begin position="36"/>
        <end position="83"/>
    </location>
</feature>
<evidence type="ECO:0000259" key="1">
    <source>
        <dbReference type="PROSITE" id="PS50943"/>
    </source>
</evidence>